<dbReference type="RefSeq" id="WP_153445802.1">
    <property type="nucleotide sequence ID" value="NZ_CP045699.1"/>
</dbReference>
<dbReference type="NCBIfam" id="TIGR02451">
    <property type="entry name" value="anti_sig_ChrR"/>
    <property type="match status" value="1"/>
</dbReference>
<name>A0A5Q0TGS7_9VIBR</name>
<dbReference type="InterPro" id="IPR012807">
    <property type="entry name" value="Anti-sigma_ChrR"/>
</dbReference>
<evidence type="ECO:0000259" key="1">
    <source>
        <dbReference type="Pfam" id="PF12973"/>
    </source>
</evidence>
<sequence>MIKHHPTTTILQRFVDGDLPVSVSIVVASHVEICLHCQQRSMQLTEQSAKALFQQASGQEILVQSSDLDDLDMTIDEISMMDSITSIDVTEDKMASETPLPKTVTEIEINGTRIALPRAMRSIGLKPWQGFGKISRARAVLDDGHLKMSLLHLAKGGGIPTHTHNGFEITLLLESSFHDDMGEYNAGDFIWLDGKHTHSPLTEQGCVCLTVSNDAIHFTQGGSQLLNPIGKFIY</sequence>
<dbReference type="InterPro" id="IPR014710">
    <property type="entry name" value="RmlC-like_jellyroll"/>
</dbReference>
<protein>
    <submittedName>
        <fullName evidence="2">Transcriptional regulator</fullName>
    </submittedName>
</protein>
<dbReference type="EMBL" id="CP045699">
    <property type="protein sequence ID" value="QGA64107.1"/>
    <property type="molecule type" value="Genomic_DNA"/>
</dbReference>
<dbReference type="InterPro" id="IPR041916">
    <property type="entry name" value="Anti_sigma_zinc_sf"/>
</dbReference>
<dbReference type="AlphaFoldDB" id="A0A5Q0TGS7"/>
<dbReference type="InterPro" id="IPR011051">
    <property type="entry name" value="RmlC_Cupin_sf"/>
</dbReference>
<dbReference type="Proteomes" id="UP000348942">
    <property type="component" value="Chromosome 1"/>
</dbReference>
<reference evidence="2 3" key="1">
    <citation type="submission" date="2019-10" db="EMBL/GenBank/DDBJ databases">
        <title>Vibrio sp. nov., isolated from Coralline algae surface.</title>
        <authorList>
            <person name="Geng Y."/>
            <person name="Zhang X."/>
        </authorList>
    </citation>
    <scope>NUCLEOTIDE SEQUENCE [LARGE SCALE GENOMIC DNA]</scope>
    <source>
        <strain evidence="2 3">SM1977</strain>
    </source>
</reference>
<dbReference type="SUPFAM" id="SSF51182">
    <property type="entry name" value="RmlC-like cupins"/>
    <property type="match status" value="1"/>
</dbReference>
<accession>A0A5Q0TGS7</accession>
<dbReference type="Gene3D" id="2.60.120.10">
    <property type="entry name" value="Jelly Rolls"/>
    <property type="match status" value="1"/>
</dbReference>
<evidence type="ECO:0000313" key="3">
    <source>
        <dbReference type="Proteomes" id="UP000348942"/>
    </source>
</evidence>
<keyword evidence="3" id="KW-1185">Reference proteome</keyword>
<dbReference type="InterPro" id="IPR025979">
    <property type="entry name" value="ChrR-like_cupin_dom"/>
</dbReference>
<evidence type="ECO:0000313" key="2">
    <source>
        <dbReference type="EMBL" id="QGA64107.1"/>
    </source>
</evidence>
<dbReference type="Gene3D" id="1.10.10.1320">
    <property type="entry name" value="Anti-sigma factor, zinc-finger domain"/>
    <property type="match status" value="1"/>
</dbReference>
<feature type="domain" description="ChrR-like cupin" evidence="1">
    <location>
        <begin position="148"/>
        <end position="211"/>
    </location>
</feature>
<gene>
    <name evidence="2" type="ORF">GFB47_00895</name>
</gene>
<organism evidence="2 3">
    <name type="scientific">Vibrio algicola</name>
    <dbReference type="NCBI Taxonomy" id="2662262"/>
    <lineage>
        <taxon>Bacteria</taxon>
        <taxon>Pseudomonadati</taxon>
        <taxon>Pseudomonadota</taxon>
        <taxon>Gammaproteobacteria</taxon>
        <taxon>Vibrionales</taxon>
        <taxon>Vibrionaceae</taxon>
        <taxon>Vibrio</taxon>
    </lineage>
</organism>
<dbReference type="Pfam" id="PF12973">
    <property type="entry name" value="Cupin_7"/>
    <property type="match status" value="1"/>
</dbReference>
<proteinExistence type="predicted"/>